<evidence type="ECO:0000313" key="8">
    <source>
        <dbReference type="Proteomes" id="UP000239504"/>
    </source>
</evidence>
<keyword evidence="3 5" id="KW-1133">Transmembrane helix</keyword>
<protein>
    <submittedName>
        <fullName evidence="7">MFS transporter</fullName>
    </submittedName>
</protein>
<evidence type="ECO:0000256" key="4">
    <source>
        <dbReference type="ARBA" id="ARBA00023136"/>
    </source>
</evidence>
<organism evidence="7 8">
    <name type="scientific">Hyphococcus luteus</name>
    <dbReference type="NCBI Taxonomy" id="2058213"/>
    <lineage>
        <taxon>Bacteria</taxon>
        <taxon>Pseudomonadati</taxon>
        <taxon>Pseudomonadota</taxon>
        <taxon>Alphaproteobacteria</taxon>
        <taxon>Parvularculales</taxon>
        <taxon>Parvularculaceae</taxon>
        <taxon>Hyphococcus</taxon>
    </lineage>
</organism>
<dbReference type="SUPFAM" id="SSF103473">
    <property type="entry name" value="MFS general substrate transporter"/>
    <property type="match status" value="1"/>
</dbReference>
<keyword evidence="4 5" id="KW-0472">Membrane</keyword>
<feature type="transmembrane region" description="Helical" evidence="5">
    <location>
        <begin position="78"/>
        <end position="96"/>
    </location>
</feature>
<evidence type="ECO:0000313" key="7">
    <source>
        <dbReference type="EMBL" id="PQA89498.1"/>
    </source>
</evidence>
<dbReference type="PANTHER" id="PTHR23508">
    <property type="entry name" value="CARBOXYLIC ACID TRANSPORTER PROTEIN HOMOLOG"/>
    <property type="match status" value="1"/>
</dbReference>
<accession>A0A2S7KAJ6</accession>
<evidence type="ECO:0000259" key="6">
    <source>
        <dbReference type="PROSITE" id="PS50850"/>
    </source>
</evidence>
<feature type="transmembrane region" description="Helical" evidence="5">
    <location>
        <begin position="280"/>
        <end position="301"/>
    </location>
</feature>
<feature type="transmembrane region" description="Helical" evidence="5">
    <location>
        <begin position="343"/>
        <end position="360"/>
    </location>
</feature>
<feature type="transmembrane region" description="Helical" evidence="5">
    <location>
        <begin position="404"/>
        <end position="424"/>
    </location>
</feature>
<dbReference type="PROSITE" id="PS50850">
    <property type="entry name" value="MFS"/>
    <property type="match status" value="1"/>
</dbReference>
<dbReference type="PROSITE" id="PS00217">
    <property type="entry name" value="SUGAR_TRANSPORT_2"/>
    <property type="match status" value="1"/>
</dbReference>
<dbReference type="PANTHER" id="PTHR23508:SF10">
    <property type="entry name" value="CARBOXYLIC ACID TRANSPORTER PROTEIN HOMOLOG"/>
    <property type="match status" value="1"/>
</dbReference>
<keyword evidence="8" id="KW-1185">Reference proteome</keyword>
<feature type="transmembrane region" description="Helical" evidence="5">
    <location>
        <begin position="42"/>
        <end position="66"/>
    </location>
</feature>
<reference evidence="7 8" key="1">
    <citation type="submission" date="2017-12" db="EMBL/GenBank/DDBJ databases">
        <authorList>
            <person name="Hurst M.R.H."/>
        </authorList>
    </citation>
    <scope>NUCLEOTIDE SEQUENCE [LARGE SCALE GENOMIC DNA]</scope>
    <source>
        <strain evidence="7 8">SY-3-19</strain>
    </source>
</reference>
<dbReference type="OrthoDB" id="9800416at2"/>
<feature type="transmembrane region" description="Helical" evidence="5">
    <location>
        <begin position="132"/>
        <end position="153"/>
    </location>
</feature>
<comment type="subcellular location">
    <subcellularLocation>
        <location evidence="1">Membrane</location>
        <topology evidence="1">Multi-pass membrane protein</topology>
    </subcellularLocation>
</comment>
<sequence length="475" mass="51254">MDRTSEETAGSEETPNARREPRLIDVAQIINDRKIGMFHVRLVTVSCLITVFDGFDMMLIGFTAPYMRDELAISTMQMGNIFSAGMFGAMIGAFLISNLGDRIGRRPTVVLCAYVFGALTFLTGFARSYETLMLMRFIDGVAIGGMLPLAWALNIEYVPDRFRSTVVTLVMIGYSIGSTVSGPVTVWLAPHFGWEAVFFFGGTATLICAALLHFELPESLRFLVSKNRPRSQIAGALKRIAPEISAGPNDRYIVGDETEAPKNFTVASLFEGWLRWLTPLLWLGYFISSLAIIFQSSWGPILLEDLSFDRNTAALASSLSSILGAGAGLSLMRFTDRIGPKAVAFYPVITIPVLLAIGFAPMPQIALLWMIILASTLIAGAHFGILSIIGVYYPTTIRANGSGWATTVAKTGSVIGPIIGAAILSSGMPLIHTFSLLAVCPAVLALCATGIAAIVKRNKKEQQQKPPAIGLAQQS</sequence>
<dbReference type="Pfam" id="PF07690">
    <property type="entry name" value="MFS_1"/>
    <property type="match status" value="1"/>
</dbReference>
<feature type="transmembrane region" description="Helical" evidence="5">
    <location>
        <begin position="313"/>
        <end position="331"/>
    </location>
</feature>
<dbReference type="Gene3D" id="1.20.1250.20">
    <property type="entry name" value="MFS general substrate transporter like domains"/>
    <property type="match status" value="1"/>
</dbReference>
<dbReference type="EMBL" id="PJCH01000001">
    <property type="protein sequence ID" value="PQA89498.1"/>
    <property type="molecule type" value="Genomic_DNA"/>
</dbReference>
<comment type="caution">
    <text evidence="7">The sequence shown here is derived from an EMBL/GenBank/DDBJ whole genome shotgun (WGS) entry which is preliminary data.</text>
</comment>
<feature type="transmembrane region" description="Helical" evidence="5">
    <location>
        <begin position="165"/>
        <end position="190"/>
    </location>
</feature>
<gene>
    <name evidence="7" type="ORF">CW354_01085</name>
</gene>
<feature type="transmembrane region" description="Helical" evidence="5">
    <location>
        <begin position="430"/>
        <end position="455"/>
    </location>
</feature>
<dbReference type="InterPro" id="IPR005829">
    <property type="entry name" value="Sugar_transporter_CS"/>
</dbReference>
<dbReference type="Proteomes" id="UP000239504">
    <property type="component" value="Unassembled WGS sequence"/>
</dbReference>
<dbReference type="InterPro" id="IPR011701">
    <property type="entry name" value="MFS"/>
</dbReference>
<dbReference type="InterPro" id="IPR020846">
    <property type="entry name" value="MFS_dom"/>
</dbReference>
<evidence type="ECO:0000256" key="2">
    <source>
        <dbReference type="ARBA" id="ARBA00022692"/>
    </source>
</evidence>
<name>A0A2S7KAJ6_9PROT</name>
<keyword evidence="2 5" id="KW-0812">Transmembrane</keyword>
<feature type="transmembrane region" description="Helical" evidence="5">
    <location>
        <begin position="108"/>
        <end position="126"/>
    </location>
</feature>
<dbReference type="InterPro" id="IPR036259">
    <property type="entry name" value="MFS_trans_sf"/>
</dbReference>
<dbReference type="GO" id="GO:0046943">
    <property type="term" value="F:carboxylic acid transmembrane transporter activity"/>
    <property type="evidence" value="ECO:0007669"/>
    <property type="project" value="TreeGrafter"/>
</dbReference>
<evidence type="ECO:0000256" key="3">
    <source>
        <dbReference type="ARBA" id="ARBA00022989"/>
    </source>
</evidence>
<proteinExistence type="predicted"/>
<evidence type="ECO:0000256" key="1">
    <source>
        <dbReference type="ARBA" id="ARBA00004141"/>
    </source>
</evidence>
<dbReference type="GO" id="GO:0005886">
    <property type="term" value="C:plasma membrane"/>
    <property type="evidence" value="ECO:0007669"/>
    <property type="project" value="TreeGrafter"/>
</dbReference>
<feature type="transmembrane region" description="Helical" evidence="5">
    <location>
        <begin position="366"/>
        <end position="392"/>
    </location>
</feature>
<dbReference type="AlphaFoldDB" id="A0A2S7KAJ6"/>
<feature type="transmembrane region" description="Helical" evidence="5">
    <location>
        <begin position="196"/>
        <end position="216"/>
    </location>
</feature>
<dbReference type="RefSeq" id="WP_104828200.1">
    <property type="nucleotide sequence ID" value="NZ_PJCH01000001.1"/>
</dbReference>
<evidence type="ECO:0000256" key="5">
    <source>
        <dbReference type="SAM" id="Phobius"/>
    </source>
</evidence>
<feature type="domain" description="Major facilitator superfamily (MFS) profile" evidence="6">
    <location>
        <begin position="42"/>
        <end position="459"/>
    </location>
</feature>